<gene>
    <name evidence="1" type="ORF">FGM00_01195</name>
</gene>
<keyword evidence="2" id="KW-1185">Reference proteome</keyword>
<dbReference type="EMBL" id="CP040710">
    <property type="protein sequence ID" value="QCW98799.1"/>
    <property type="molecule type" value="Genomic_DNA"/>
</dbReference>
<organism evidence="1 2">
    <name type="scientific">Aggregatimonas sangjinii</name>
    <dbReference type="NCBI Taxonomy" id="2583587"/>
    <lineage>
        <taxon>Bacteria</taxon>
        <taxon>Pseudomonadati</taxon>
        <taxon>Bacteroidota</taxon>
        <taxon>Flavobacteriia</taxon>
        <taxon>Flavobacteriales</taxon>
        <taxon>Flavobacteriaceae</taxon>
        <taxon>Aggregatimonas</taxon>
    </lineage>
</organism>
<accession>A0A5B7SP54</accession>
<sequence>MENTVPPFIVFHKQSVVIVLFLLSLGSTFAQVKIGDNPQSIDSASLLELEGTDKTMVLSRITTTQMQAITPLQGAIVYNIEEQCVFYYNGLAWMNLCKDASGFSIVDNGNNTYTVNDGINPEFTFSTNTETITNIVQNPDGTYTYTNEAGEETLIATSATGTSTFSITDNGNNTYTFNDGTIPAFTLSANPETITNIVQNPDGTYTYTNEAGEETLIATSATGTSTLSITDNGNNTYTFNDGTIPAFTLSANLETITNIVQNPNGTFTYTNEAGEETVIANGSGTGMSTLSIVDNGDNTYTVNDGVNPEFTIIATPETVTNITQNTDGSYTYTNEAGEETIIASSALTITDNGDNTYTFNDGTNPAFTITATPETVTNITQNTDGSYTYTNEAGEETIIASSALTITDNGDNTYTVNDGTNPSFTITATPETVTNITQNTDGTYTYTNEAGEEATIASSALAITDNGDNTYTVDDGVNPEFIITAKPETITSITENTNGTYTYTNESNQEVIISLSGTSEEGSVFFADNSNGFGENNTQFFWDNINERLGIGTNTNLTDKLTLNGTLGIADGSVSEPSYRFSADPDTGIFRSDDNEIGFTVGGTSNMKLTETGLYLNNALPIDPSLTDMPLLIRANEGELFGLQRTNGDLKWILNLREQTSSVRGGLSFVELGINSRFFIENTRNPSGPDFGRIGINTDNPQETLHVVGNMRVTDLPPSAPNDNIVTVDEFGRFHKSTNTVASRSAKNSEINFMARWMNTLINIPLTNGRATLPIFGVEDINDGGGNYCQVVENELHVKTNGVYEIKATIALSGNLQSNGLPANTYARISVNDVEKGAINVAGYSGATDSNSLSSIHLNDILKLQTGDKVAITLFSNASASAINLAGSKTSNFTIIKR</sequence>
<dbReference type="AlphaFoldDB" id="A0A5B7SP54"/>
<dbReference type="Proteomes" id="UP000310017">
    <property type="component" value="Chromosome"/>
</dbReference>
<evidence type="ECO:0000313" key="2">
    <source>
        <dbReference type="Proteomes" id="UP000310017"/>
    </source>
</evidence>
<protein>
    <submittedName>
        <fullName evidence="1">Uncharacterized protein</fullName>
    </submittedName>
</protein>
<dbReference type="RefSeq" id="WP_138851154.1">
    <property type="nucleotide sequence ID" value="NZ_CP040710.1"/>
</dbReference>
<evidence type="ECO:0000313" key="1">
    <source>
        <dbReference type="EMBL" id="QCW98799.1"/>
    </source>
</evidence>
<reference evidence="1 2" key="1">
    <citation type="submission" date="2019-05" db="EMBL/GenBank/DDBJ databases">
        <title>Genome sequencing of F202Z8.</title>
        <authorList>
            <person name="Kwon Y.M."/>
        </authorList>
    </citation>
    <scope>NUCLEOTIDE SEQUENCE [LARGE SCALE GENOMIC DNA]</scope>
    <source>
        <strain evidence="1 2">F202Z8</strain>
    </source>
</reference>
<dbReference type="KEGG" id="asag:FGM00_01195"/>
<dbReference type="OrthoDB" id="9808953at2"/>
<name>A0A5B7SP54_9FLAO</name>
<proteinExistence type="predicted"/>